<name>A0ABR6WUN7_9FIRM</name>
<sequence>MKNELENISTINAPSAVVNQTGEKNVHIDHAENITQHIILNFPYIQQLPSGMLKPTSRNINQNFYNLFVVGGEIFEQNHFVISRERSLSRGYSSEDLRNQYASLSAEAIEEIKTFPSLFMPEANNYNAKSGDEQQAIFGFVDDVHKQDNGIKIKCQLVWPIPMQQISNIGFKLGMKDMDKLITEMNDTHWAIKRINLIEELTDANISLMGINQ</sequence>
<evidence type="ECO:0000313" key="1">
    <source>
        <dbReference type="EMBL" id="MBC3804270.1"/>
    </source>
</evidence>
<comment type="caution">
    <text evidence="1">The sequence shown here is derived from an EMBL/GenBank/DDBJ whole genome shotgun (WGS) entry which is preliminary data.</text>
</comment>
<gene>
    <name evidence="1" type="ORF">GH808_07465</name>
</gene>
<dbReference type="EMBL" id="WJBC01000009">
    <property type="protein sequence ID" value="MBC3804270.1"/>
    <property type="molecule type" value="Genomic_DNA"/>
</dbReference>
<dbReference type="Proteomes" id="UP000603234">
    <property type="component" value="Unassembled WGS sequence"/>
</dbReference>
<keyword evidence="2" id="KW-1185">Reference proteome</keyword>
<evidence type="ECO:0000313" key="2">
    <source>
        <dbReference type="Proteomes" id="UP000603234"/>
    </source>
</evidence>
<organism evidence="1 2">
    <name type="scientific">Acetobacterium fimetarium</name>
    <dbReference type="NCBI Taxonomy" id="52691"/>
    <lineage>
        <taxon>Bacteria</taxon>
        <taxon>Bacillati</taxon>
        <taxon>Bacillota</taxon>
        <taxon>Clostridia</taxon>
        <taxon>Eubacteriales</taxon>
        <taxon>Eubacteriaceae</taxon>
        <taxon>Acetobacterium</taxon>
    </lineage>
</organism>
<proteinExistence type="predicted"/>
<reference evidence="1 2" key="1">
    <citation type="journal article" date="2020" name="mSystems">
        <title>Defining Genomic and Predicted Metabolic Features of the Acetobacterium Genus.</title>
        <authorList>
            <person name="Ross D.E."/>
            <person name="Marshall C.W."/>
            <person name="Gulliver D."/>
            <person name="May H.D."/>
            <person name="Norman R.S."/>
        </authorList>
    </citation>
    <scope>NUCLEOTIDE SEQUENCE [LARGE SCALE GENOMIC DNA]</scope>
    <source>
        <strain evidence="1 2">DSM 8238</strain>
    </source>
</reference>
<dbReference type="RefSeq" id="WP_186842161.1">
    <property type="nucleotide sequence ID" value="NZ_WJBC01000009.1"/>
</dbReference>
<protein>
    <submittedName>
        <fullName evidence="1">Uncharacterized protein</fullName>
    </submittedName>
</protein>
<accession>A0ABR6WUN7</accession>